<dbReference type="GO" id="GO:0000811">
    <property type="term" value="C:GINS complex"/>
    <property type="evidence" value="ECO:0007669"/>
    <property type="project" value="UniProtKB-UniRule"/>
</dbReference>
<proteinExistence type="inferred from homology"/>
<evidence type="ECO:0000256" key="1">
    <source>
        <dbReference type="RuleBase" id="RU367161"/>
    </source>
</evidence>
<dbReference type="SUPFAM" id="SSF160059">
    <property type="entry name" value="PriA/YqbF domain"/>
    <property type="match status" value="1"/>
</dbReference>
<evidence type="ECO:0000259" key="2">
    <source>
        <dbReference type="Pfam" id="PF22466"/>
    </source>
</evidence>
<dbReference type="Proteomes" id="UP000193467">
    <property type="component" value="Unassembled WGS sequence"/>
</dbReference>
<sequence>MASQPTPPPRQGDPAGDFYSVEAALADSLKVPCQVMLDIPNSGHLEGTAEKHLRKGTNLELPFWLAQPLIVKDIMELKVPLSYGPRVRNALTASARSVNLRNLGGGGGAFYAGGVLLAHSTQGVMVDEPLVKALDSAYRERMIEVMDQSQHTSADGGGEGAAYEFCQGLDTWEKQLFHRGETAAKEFKQWSEAKLKKASR</sequence>
<comment type="caution">
    <text evidence="3">The sequence shown here is derived from an EMBL/GenBank/DDBJ whole genome shotgun (WGS) entry which is preliminary data.</text>
</comment>
<keyword evidence="1" id="KW-0539">Nucleus</keyword>
<dbReference type="CDD" id="cd21693">
    <property type="entry name" value="GINS_B_Psf3"/>
    <property type="match status" value="1"/>
</dbReference>
<comment type="subcellular location">
    <subcellularLocation>
        <location evidence="1">Nucleus</location>
    </subcellularLocation>
</comment>
<keyword evidence="4" id="KW-1185">Reference proteome</keyword>
<comment type="similarity">
    <text evidence="1">Belongs to the GINS3/PSF3 family.</text>
</comment>
<dbReference type="SUPFAM" id="SSF158573">
    <property type="entry name" value="GINS helical bundle-like"/>
    <property type="match status" value="1"/>
</dbReference>
<dbReference type="OrthoDB" id="10251744at2759"/>
<dbReference type="FunCoup" id="A0A1Y2EVU8">
    <property type="interactions" value="165"/>
</dbReference>
<dbReference type="PANTHER" id="PTHR22768">
    <property type="entry name" value="DNA REPLICATION COMPLEX GINS PROTEIN PSF3"/>
    <property type="match status" value="1"/>
</dbReference>
<dbReference type="InterPro" id="IPR010492">
    <property type="entry name" value="GINS_Psf3"/>
</dbReference>
<keyword evidence="1" id="KW-0235">DNA replication</keyword>
<dbReference type="InParanoid" id="A0A1Y2EVU8"/>
<reference evidence="3 4" key="1">
    <citation type="submission" date="2016-07" db="EMBL/GenBank/DDBJ databases">
        <title>Pervasive Adenine N6-methylation of Active Genes in Fungi.</title>
        <authorList>
            <consortium name="DOE Joint Genome Institute"/>
            <person name="Mondo S.J."/>
            <person name="Dannebaum R.O."/>
            <person name="Kuo R.C."/>
            <person name="Labutti K."/>
            <person name="Haridas S."/>
            <person name="Kuo A."/>
            <person name="Salamov A."/>
            <person name="Ahrendt S.R."/>
            <person name="Lipzen A."/>
            <person name="Sullivan W."/>
            <person name="Andreopoulos W.B."/>
            <person name="Clum A."/>
            <person name="Lindquist E."/>
            <person name="Daum C."/>
            <person name="Ramamoorthy G.K."/>
            <person name="Gryganskyi A."/>
            <person name="Culley D."/>
            <person name="Magnuson J.K."/>
            <person name="James T.Y."/>
            <person name="O'Malley M.A."/>
            <person name="Stajich J.E."/>
            <person name="Spatafora J.W."/>
            <person name="Visel A."/>
            <person name="Grigoriev I.V."/>
        </authorList>
    </citation>
    <scope>NUCLEOTIDE SEQUENCE [LARGE SCALE GENOMIC DNA]</scope>
    <source>
        <strain evidence="3 4">62-1032</strain>
    </source>
</reference>
<dbReference type="Gene3D" id="1.20.58.2050">
    <property type="match status" value="1"/>
</dbReference>
<dbReference type="AlphaFoldDB" id="A0A1Y2EVU8"/>
<dbReference type="GO" id="GO:1902975">
    <property type="term" value="P:mitotic DNA replication initiation"/>
    <property type="evidence" value="ECO:0007669"/>
    <property type="project" value="TreeGrafter"/>
</dbReference>
<dbReference type="InterPro" id="IPR055221">
    <property type="entry name" value="PSF3_N"/>
</dbReference>
<dbReference type="STRING" id="106004.A0A1Y2EVU8"/>
<organism evidence="3 4">
    <name type="scientific">Leucosporidium creatinivorum</name>
    <dbReference type="NCBI Taxonomy" id="106004"/>
    <lineage>
        <taxon>Eukaryota</taxon>
        <taxon>Fungi</taxon>
        <taxon>Dikarya</taxon>
        <taxon>Basidiomycota</taxon>
        <taxon>Pucciniomycotina</taxon>
        <taxon>Microbotryomycetes</taxon>
        <taxon>Leucosporidiales</taxon>
        <taxon>Leucosporidium</taxon>
    </lineage>
</organism>
<dbReference type="PANTHER" id="PTHR22768:SF0">
    <property type="entry name" value="DNA REPLICATION COMPLEX GINS PROTEIN PSF3"/>
    <property type="match status" value="1"/>
</dbReference>
<gene>
    <name evidence="3" type="ORF">BCR35DRAFT_325802</name>
</gene>
<feature type="domain" description="DNA replication complex GINS protein PSF3 N-terminal" evidence="2">
    <location>
        <begin position="19"/>
        <end position="71"/>
    </location>
</feature>
<dbReference type="InterPro" id="IPR038437">
    <property type="entry name" value="GINS_Psf3_sf"/>
</dbReference>
<name>A0A1Y2EVU8_9BASI</name>
<dbReference type="EMBL" id="MCGR01000037">
    <property type="protein sequence ID" value="ORY75690.1"/>
    <property type="molecule type" value="Genomic_DNA"/>
</dbReference>
<protein>
    <recommendedName>
        <fullName evidence="1">DNA replication complex GINS protein PSF3</fullName>
    </recommendedName>
</protein>
<dbReference type="Pfam" id="PF22466">
    <property type="entry name" value="PSF3_N"/>
    <property type="match status" value="1"/>
</dbReference>
<dbReference type="CDD" id="cd11713">
    <property type="entry name" value="GINS_A_psf3"/>
    <property type="match status" value="1"/>
</dbReference>
<comment type="function">
    <text evidence="1">The GINS complex plays an essential role in the initiation of DNA replication.</text>
</comment>
<dbReference type="InterPro" id="IPR036224">
    <property type="entry name" value="GINS_bundle-like_dom_sf"/>
</dbReference>
<comment type="subunit">
    <text evidence="1">Component of the GINS complex.</text>
</comment>
<evidence type="ECO:0000313" key="4">
    <source>
        <dbReference type="Proteomes" id="UP000193467"/>
    </source>
</evidence>
<accession>A0A1Y2EVU8</accession>
<evidence type="ECO:0000313" key="3">
    <source>
        <dbReference type="EMBL" id="ORY75690.1"/>
    </source>
</evidence>